<dbReference type="GO" id="GO:0003677">
    <property type="term" value="F:DNA binding"/>
    <property type="evidence" value="ECO:0007669"/>
    <property type="project" value="UniProtKB-KW"/>
</dbReference>
<dbReference type="InterPro" id="IPR000551">
    <property type="entry name" value="MerR-type_HTH_dom"/>
</dbReference>
<evidence type="ECO:0000313" key="4">
    <source>
        <dbReference type="Proteomes" id="UP000217343"/>
    </source>
</evidence>
<dbReference type="PANTHER" id="PTHR30204">
    <property type="entry name" value="REDOX-CYCLING DRUG-SENSING TRANSCRIPTIONAL ACTIVATOR SOXR"/>
    <property type="match status" value="1"/>
</dbReference>
<dbReference type="PROSITE" id="PS00552">
    <property type="entry name" value="HTH_MERR_1"/>
    <property type="match status" value="1"/>
</dbReference>
<protein>
    <recommendedName>
        <fullName evidence="2">HTH merR-type domain-containing protein</fullName>
    </recommendedName>
</protein>
<dbReference type="PRINTS" id="PR00040">
    <property type="entry name" value="HTHMERR"/>
</dbReference>
<dbReference type="EMBL" id="CP022203">
    <property type="protein sequence ID" value="ATB47423.1"/>
    <property type="molecule type" value="Genomic_DNA"/>
</dbReference>
<dbReference type="PROSITE" id="PS50937">
    <property type="entry name" value="HTH_MERR_2"/>
    <property type="match status" value="1"/>
</dbReference>
<dbReference type="Gene3D" id="1.10.1660.10">
    <property type="match status" value="1"/>
</dbReference>
<accession>A0A250JUN9</accession>
<feature type="domain" description="HTH merR-type" evidence="2">
    <location>
        <begin position="1"/>
        <end position="70"/>
    </location>
</feature>
<dbReference type="InterPro" id="IPR047057">
    <property type="entry name" value="MerR_fam"/>
</dbReference>
<dbReference type="CDD" id="cd00592">
    <property type="entry name" value="HTH_MerR-like"/>
    <property type="match status" value="1"/>
</dbReference>
<evidence type="ECO:0000313" key="3">
    <source>
        <dbReference type="EMBL" id="ATB47423.1"/>
    </source>
</evidence>
<dbReference type="InterPro" id="IPR009061">
    <property type="entry name" value="DNA-bd_dom_put_sf"/>
</dbReference>
<dbReference type="GO" id="GO:0003700">
    <property type="term" value="F:DNA-binding transcription factor activity"/>
    <property type="evidence" value="ECO:0007669"/>
    <property type="project" value="InterPro"/>
</dbReference>
<dbReference type="RefSeq" id="WP_095958620.1">
    <property type="nucleotide sequence ID" value="NZ_CP022203.1"/>
</dbReference>
<dbReference type="Proteomes" id="UP000217343">
    <property type="component" value="Chromosome"/>
</dbReference>
<evidence type="ECO:0000259" key="2">
    <source>
        <dbReference type="PROSITE" id="PS50937"/>
    </source>
</evidence>
<keyword evidence="1" id="KW-0238">DNA-binding</keyword>
<proteinExistence type="predicted"/>
<dbReference type="SMART" id="SM00422">
    <property type="entry name" value="HTH_MERR"/>
    <property type="match status" value="1"/>
</dbReference>
<dbReference type="OrthoDB" id="9811000at2"/>
<reference evidence="3 4" key="1">
    <citation type="submission" date="2017-06" db="EMBL/GenBank/DDBJ databases">
        <title>Sequencing and comparative analysis of myxobacterial genomes.</title>
        <authorList>
            <person name="Rupp O."/>
            <person name="Goesmann A."/>
            <person name="Sogaard-Andersen L."/>
        </authorList>
    </citation>
    <scope>NUCLEOTIDE SEQUENCE [LARGE SCALE GENOMIC DNA]</scope>
    <source>
        <strain evidence="3 4">DSM 14697</strain>
    </source>
</reference>
<sequence>MLTISQFADRCGLSPSALRFYERKGLLLPSARRANGYRAYAPGQVGEARFISSLRAAGISLSAIREFLRKDARTRETMLAFWRQDLSARLLSLQLADQYLRGLGAASGPRVHLEQWAEPSVLVWFPATAPPGPLAFRAAVPACKKELERRGIPVLTSGYVRTLDVARGQLLGEVGFRIKPRRRLPPGCRGQEVPPTLFATLECAVRDEQAAHRVFRFLAELGFRPDGLHLERYLPGVADRYLLMLSVRRLGPVAADGEGGSSPGPLG</sequence>
<gene>
    <name evidence="3" type="ORF">MYMAC_003037</name>
</gene>
<dbReference type="SUPFAM" id="SSF46955">
    <property type="entry name" value="Putative DNA-binding domain"/>
    <property type="match status" value="1"/>
</dbReference>
<name>A0A250JUN9_9BACT</name>
<organism evidence="3 4">
    <name type="scientific">Corallococcus macrosporus DSM 14697</name>
    <dbReference type="NCBI Taxonomy" id="1189310"/>
    <lineage>
        <taxon>Bacteria</taxon>
        <taxon>Pseudomonadati</taxon>
        <taxon>Myxococcota</taxon>
        <taxon>Myxococcia</taxon>
        <taxon>Myxococcales</taxon>
        <taxon>Cystobacterineae</taxon>
        <taxon>Myxococcaceae</taxon>
        <taxon>Corallococcus</taxon>
    </lineage>
</organism>
<dbReference type="PANTHER" id="PTHR30204:SF97">
    <property type="entry name" value="MERR FAMILY REGULATORY PROTEIN"/>
    <property type="match status" value="1"/>
</dbReference>
<keyword evidence="4" id="KW-1185">Reference proteome</keyword>
<dbReference type="KEGG" id="mmas:MYMAC_003037"/>
<evidence type="ECO:0000256" key="1">
    <source>
        <dbReference type="ARBA" id="ARBA00023125"/>
    </source>
</evidence>
<dbReference type="AlphaFoldDB" id="A0A250JUN9"/>
<dbReference type="Pfam" id="PF13411">
    <property type="entry name" value="MerR_1"/>
    <property type="match status" value="1"/>
</dbReference>